<feature type="region of interest" description="Disordered" evidence="1">
    <location>
        <begin position="85"/>
        <end position="113"/>
    </location>
</feature>
<evidence type="ECO:0000313" key="3">
    <source>
        <dbReference type="EMBL" id="KAJ4842698.1"/>
    </source>
</evidence>
<feature type="compositionally biased region" description="Basic and acidic residues" evidence="1">
    <location>
        <begin position="95"/>
        <end position="113"/>
    </location>
</feature>
<name>A0A9Q0JI76_9ROSI</name>
<reference evidence="3" key="2">
    <citation type="journal article" date="2023" name="Plants (Basel)">
        <title>Annotation of the Turnera subulata (Passifloraceae) Draft Genome Reveals the S-Locus Evolved after the Divergence of Turneroideae from Passifloroideae in a Stepwise Manner.</title>
        <authorList>
            <person name="Henning P.M."/>
            <person name="Roalson E.H."/>
            <person name="Mir W."/>
            <person name="McCubbin A.G."/>
            <person name="Shore J.S."/>
        </authorList>
    </citation>
    <scope>NUCLEOTIDE SEQUENCE</scope>
    <source>
        <strain evidence="3">F60SS</strain>
    </source>
</reference>
<gene>
    <name evidence="3" type="ORF">Tsubulata_027220</name>
</gene>
<comment type="caution">
    <text evidence="3">The sequence shown here is derived from an EMBL/GenBank/DDBJ whole genome shotgun (WGS) entry which is preliminary data.</text>
</comment>
<sequence length="113" mass="12552">MILTPVAILDKRTIKECDSPVEQWLVCWDGLPESAATWENKRDLLKRFASLNLEDKVQSADGGIVVSSPAQQQEVGQGIVNEVWMDPTSPAVPTRRSERTKISSRRLDGYALG</sequence>
<dbReference type="InterPro" id="IPR023780">
    <property type="entry name" value="Chromo_domain"/>
</dbReference>
<dbReference type="SUPFAM" id="SSF54160">
    <property type="entry name" value="Chromo domain-like"/>
    <property type="match status" value="1"/>
</dbReference>
<evidence type="ECO:0000313" key="4">
    <source>
        <dbReference type="Proteomes" id="UP001141552"/>
    </source>
</evidence>
<proteinExistence type="predicted"/>
<organism evidence="3 4">
    <name type="scientific">Turnera subulata</name>
    <dbReference type="NCBI Taxonomy" id="218843"/>
    <lineage>
        <taxon>Eukaryota</taxon>
        <taxon>Viridiplantae</taxon>
        <taxon>Streptophyta</taxon>
        <taxon>Embryophyta</taxon>
        <taxon>Tracheophyta</taxon>
        <taxon>Spermatophyta</taxon>
        <taxon>Magnoliopsida</taxon>
        <taxon>eudicotyledons</taxon>
        <taxon>Gunneridae</taxon>
        <taxon>Pentapetalae</taxon>
        <taxon>rosids</taxon>
        <taxon>fabids</taxon>
        <taxon>Malpighiales</taxon>
        <taxon>Passifloraceae</taxon>
        <taxon>Turnera</taxon>
    </lineage>
</organism>
<accession>A0A9Q0JI76</accession>
<evidence type="ECO:0000259" key="2">
    <source>
        <dbReference type="Pfam" id="PF00385"/>
    </source>
</evidence>
<protein>
    <recommendedName>
        <fullName evidence="2">Chromo domain-containing protein</fullName>
    </recommendedName>
</protein>
<dbReference type="Proteomes" id="UP001141552">
    <property type="component" value="Unassembled WGS sequence"/>
</dbReference>
<evidence type="ECO:0000256" key="1">
    <source>
        <dbReference type="SAM" id="MobiDB-lite"/>
    </source>
</evidence>
<dbReference type="AlphaFoldDB" id="A0A9Q0JI76"/>
<dbReference type="Pfam" id="PF00385">
    <property type="entry name" value="Chromo"/>
    <property type="match status" value="1"/>
</dbReference>
<feature type="domain" description="Chromo" evidence="2">
    <location>
        <begin position="6"/>
        <end position="48"/>
    </location>
</feature>
<reference evidence="3" key="1">
    <citation type="submission" date="2022-02" db="EMBL/GenBank/DDBJ databases">
        <authorList>
            <person name="Henning P.M."/>
            <person name="McCubbin A.G."/>
            <person name="Shore J.S."/>
        </authorList>
    </citation>
    <scope>NUCLEOTIDE SEQUENCE</scope>
    <source>
        <strain evidence="3">F60SS</strain>
        <tissue evidence="3">Leaves</tissue>
    </source>
</reference>
<dbReference type="OrthoDB" id="5554229at2759"/>
<dbReference type="EMBL" id="JAKUCV010002424">
    <property type="protein sequence ID" value="KAJ4842698.1"/>
    <property type="molecule type" value="Genomic_DNA"/>
</dbReference>
<keyword evidence="4" id="KW-1185">Reference proteome</keyword>
<dbReference type="InterPro" id="IPR016197">
    <property type="entry name" value="Chromo-like_dom_sf"/>
</dbReference>
<dbReference type="Gene3D" id="2.40.50.40">
    <property type="match status" value="1"/>
</dbReference>